<dbReference type="RefSeq" id="WP_134848846.1">
    <property type="nucleotide sequence ID" value="NZ_CP197400.1"/>
</dbReference>
<name>A0A4Y8WT92_9PORP</name>
<proteinExistence type="predicted"/>
<keyword evidence="2" id="KW-0472">Membrane</keyword>
<evidence type="ECO:0000256" key="3">
    <source>
        <dbReference type="ARBA" id="ARBA00023237"/>
    </source>
</evidence>
<reference evidence="4 5" key="1">
    <citation type="submission" date="2019-03" db="EMBL/GenBank/DDBJ databases">
        <title>Porphyromonas levii Isolated from the Uterus of Dairy Cows.</title>
        <authorList>
            <person name="Francis A.M."/>
        </authorList>
    </citation>
    <scope>NUCLEOTIDE SEQUENCE [LARGE SCALE GENOMIC DNA]</scope>
    <source>
        <strain evidence="4 5">AF5678</strain>
    </source>
</reference>
<comment type="caution">
    <text evidence="4">The sequence shown here is derived from an EMBL/GenBank/DDBJ whole genome shotgun (WGS) entry which is preliminary data.</text>
</comment>
<evidence type="ECO:0000313" key="4">
    <source>
        <dbReference type="EMBL" id="TFH97113.1"/>
    </source>
</evidence>
<dbReference type="Gene3D" id="2.40.170.20">
    <property type="entry name" value="TonB-dependent receptor, beta-barrel domain"/>
    <property type="match status" value="1"/>
</dbReference>
<dbReference type="GO" id="GO:0009279">
    <property type="term" value="C:cell outer membrane"/>
    <property type="evidence" value="ECO:0007669"/>
    <property type="project" value="UniProtKB-SubCell"/>
</dbReference>
<gene>
    <name evidence="4" type="ORF">E4P47_01055</name>
</gene>
<dbReference type="OrthoDB" id="603275at2"/>
<dbReference type="AlphaFoldDB" id="A0A4Y8WT92"/>
<dbReference type="Proteomes" id="UP000297225">
    <property type="component" value="Unassembled WGS sequence"/>
</dbReference>
<sequence>MKLQVIVSEAVTNAPIASAIVTSYDNNGKQLGYHLTNTSGIADLMLLPQVHTIRIRKMGYKEREVALSDIHKGILRITLEEKTELLPEFVFRIPAIERKSDTIVYNASSFISTQDTYLRDLLEKLPGVRINESGIVYYQGEPIKRFYIEGKDLLGSQYAQATNNLSADVVSKVEVLEHHQDVKILQGIVPEERSSMNIILKDSYKVRPFGYLEGGMGYKPTLYEAKANATKISKSPLQYYIFGSVDNYNAENADASLSLNVSELNSLIPQKGKLSSTGIGGKPIGTKYYASNKSWQASANGLLSFSEDAQLRINVKGNNDWIGAEEQQREYYKELDVRLEERSKNQTNQVGFKPIIVYELNSKQIHLSNKLMSDIGRNKGFRHVVGDRRELRYTPESRYWWVQNNLNTTFPISRERSHLGNFYSKVLYGETTDHLGIDKLDHPLFQSEWQASHGFSADFTLPISARLDLSVDDHFYYRRYQVERLETRVLHNELEVSPRVSLLFDRKRGHLSVGVDLQHTLQNISEVATHLWALSPSLRMSYKGRNGWEYLLSSSYRNHLPLGSSYFPMAYSLSHRVQSIDYLKSYRTRQWNTYAKLSYSDIINYVFATLNLRYTNTWSPIVRDISLSSDAATIISSSLYKGHSQSVTSEIKLDKSFSDYGVNIIFDGSINLASIPSSLNKNVTQGYYHNYMAQFELVYTQIEWLSLSGKLSYNYGQAKRGERNGWNKSTKIRGDISALFSLSKQMSLAWNYEWTHFSQELNRTLPDFHLMSLSLDWKASKKLKFVVECNNLLNSNDYIIRTNTPIEERTTLLQLRPRSIFLKLHWSY</sequence>
<accession>A0A4Y8WT92</accession>
<comment type="subcellular location">
    <subcellularLocation>
        <location evidence="1">Cell outer membrane</location>
    </subcellularLocation>
</comment>
<dbReference type="InterPro" id="IPR036942">
    <property type="entry name" value="Beta-barrel_TonB_sf"/>
</dbReference>
<dbReference type="EMBL" id="SPNC01000007">
    <property type="protein sequence ID" value="TFH97113.1"/>
    <property type="molecule type" value="Genomic_DNA"/>
</dbReference>
<dbReference type="STRING" id="1122973.GCA_000379925_00984"/>
<evidence type="ECO:0000256" key="2">
    <source>
        <dbReference type="ARBA" id="ARBA00023136"/>
    </source>
</evidence>
<keyword evidence="5" id="KW-1185">Reference proteome</keyword>
<keyword evidence="3" id="KW-0998">Cell outer membrane</keyword>
<organism evidence="4 5">
    <name type="scientific">Porphyromonas levii</name>
    <dbReference type="NCBI Taxonomy" id="28114"/>
    <lineage>
        <taxon>Bacteria</taxon>
        <taxon>Pseudomonadati</taxon>
        <taxon>Bacteroidota</taxon>
        <taxon>Bacteroidia</taxon>
        <taxon>Bacteroidales</taxon>
        <taxon>Porphyromonadaceae</taxon>
        <taxon>Porphyromonas</taxon>
    </lineage>
</organism>
<protein>
    <recommendedName>
        <fullName evidence="6">TonB-dependent receptor</fullName>
    </recommendedName>
</protein>
<evidence type="ECO:0000256" key="1">
    <source>
        <dbReference type="ARBA" id="ARBA00004442"/>
    </source>
</evidence>
<evidence type="ECO:0000313" key="5">
    <source>
        <dbReference type="Proteomes" id="UP000297225"/>
    </source>
</evidence>
<dbReference type="SUPFAM" id="SSF56935">
    <property type="entry name" value="Porins"/>
    <property type="match status" value="1"/>
</dbReference>
<evidence type="ECO:0008006" key="6">
    <source>
        <dbReference type="Google" id="ProtNLM"/>
    </source>
</evidence>